<organism evidence="5 6">
    <name type="scientific">Stigmatella ashevillensis</name>
    <dbReference type="NCBI Taxonomy" id="2995309"/>
    <lineage>
        <taxon>Bacteria</taxon>
        <taxon>Pseudomonadati</taxon>
        <taxon>Myxococcota</taxon>
        <taxon>Myxococcia</taxon>
        <taxon>Myxococcales</taxon>
        <taxon>Cystobacterineae</taxon>
        <taxon>Archangiaceae</taxon>
        <taxon>Stigmatella</taxon>
    </lineage>
</organism>
<evidence type="ECO:0000256" key="1">
    <source>
        <dbReference type="ARBA" id="ARBA00008416"/>
    </source>
</evidence>
<evidence type="ECO:0000259" key="3">
    <source>
        <dbReference type="Pfam" id="PF02678"/>
    </source>
</evidence>
<dbReference type="EMBL" id="JAQNDM010000002">
    <property type="protein sequence ID" value="MDC0710081.1"/>
    <property type="molecule type" value="Genomic_DNA"/>
</dbReference>
<comment type="caution">
    <text evidence="5">The sequence shown here is derived from an EMBL/GenBank/DDBJ whole genome shotgun (WGS) entry which is preliminary data.</text>
</comment>
<keyword evidence="6" id="KW-1185">Reference proteome</keyword>
<dbReference type="InterPro" id="IPR008778">
    <property type="entry name" value="Pirin_C_dom"/>
</dbReference>
<dbReference type="PANTHER" id="PTHR13903:SF8">
    <property type="entry name" value="PIRIN"/>
    <property type="match status" value="1"/>
</dbReference>
<name>A0ABT5D8U1_9BACT</name>
<protein>
    <submittedName>
        <fullName evidence="5">Pirin family protein</fullName>
    </submittedName>
</protein>
<dbReference type="RefSeq" id="WP_272139198.1">
    <property type="nucleotide sequence ID" value="NZ_JAQNDM010000002.1"/>
</dbReference>
<gene>
    <name evidence="5" type="ORF">POL68_16515</name>
</gene>
<comment type="similarity">
    <text evidence="1 2">Belongs to the pirin family.</text>
</comment>
<feature type="domain" description="Pirin C-terminal" evidence="4">
    <location>
        <begin position="187"/>
        <end position="285"/>
    </location>
</feature>
<dbReference type="PIRSF" id="PIRSF006232">
    <property type="entry name" value="Pirin"/>
    <property type="match status" value="1"/>
</dbReference>
<evidence type="ECO:0000259" key="4">
    <source>
        <dbReference type="Pfam" id="PF05726"/>
    </source>
</evidence>
<dbReference type="SUPFAM" id="SSF51182">
    <property type="entry name" value="RmlC-like cupins"/>
    <property type="match status" value="1"/>
</dbReference>
<dbReference type="InterPro" id="IPR003829">
    <property type="entry name" value="Pirin_N_dom"/>
</dbReference>
<evidence type="ECO:0000256" key="2">
    <source>
        <dbReference type="RuleBase" id="RU003457"/>
    </source>
</evidence>
<dbReference type="PANTHER" id="PTHR13903">
    <property type="entry name" value="PIRIN-RELATED"/>
    <property type="match status" value="1"/>
</dbReference>
<sequence length="308" mass="34287">MSWDTNETRRHPALETLIIPPTREISEGFEVRRALPSMHRRMVGPFIFLDQMGPAVFQAGKGLDVRPHPHIGLATVTYLFQGEVLHRDGLGTVQAIRPGEVNWMTAGRGIAHSERTAPEQRAGGGGLFGLQAWVALPKQYEETAPSFIHHEAREIPFMEGEGVRMHLIAGALHGKRSPVKTFSEMFYADVALKADARLTLPAEYEERAIYLIEGTLEADGMVFGPGELLVLRPKAVIDLKATSAARMVLLGGEPMDGPRYMYWNFVSSSKERLEVAKADWREGRFAPVPQETEFIPLPEEPPAPVRYP</sequence>
<dbReference type="Gene3D" id="2.60.120.10">
    <property type="entry name" value="Jelly Rolls"/>
    <property type="match status" value="2"/>
</dbReference>
<dbReference type="CDD" id="cd02247">
    <property type="entry name" value="cupin_pirin_C"/>
    <property type="match status" value="1"/>
</dbReference>
<evidence type="ECO:0000313" key="6">
    <source>
        <dbReference type="Proteomes" id="UP001221838"/>
    </source>
</evidence>
<accession>A0ABT5D8U1</accession>
<feature type="domain" description="Pirin N-terminal" evidence="3">
    <location>
        <begin position="29"/>
        <end position="134"/>
    </location>
</feature>
<evidence type="ECO:0000313" key="5">
    <source>
        <dbReference type="EMBL" id="MDC0710081.1"/>
    </source>
</evidence>
<dbReference type="InterPro" id="IPR012093">
    <property type="entry name" value="Pirin"/>
</dbReference>
<dbReference type="Pfam" id="PF02678">
    <property type="entry name" value="Pirin"/>
    <property type="match status" value="1"/>
</dbReference>
<dbReference type="CDD" id="cd02909">
    <property type="entry name" value="cupin_pirin_N"/>
    <property type="match status" value="1"/>
</dbReference>
<dbReference type="Proteomes" id="UP001221838">
    <property type="component" value="Unassembled WGS sequence"/>
</dbReference>
<dbReference type="InterPro" id="IPR011051">
    <property type="entry name" value="RmlC_Cupin_sf"/>
</dbReference>
<reference evidence="5 6" key="1">
    <citation type="submission" date="2022-11" db="EMBL/GenBank/DDBJ databases">
        <title>Minimal conservation of predation-associated metabolite biosynthetic gene clusters underscores biosynthetic potential of Myxococcota including descriptions for ten novel species: Archangium lansinium sp. nov., Myxococcus landrumus sp. nov., Nannocystis bai.</title>
        <authorList>
            <person name="Ahearne A."/>
            <person name="Stevens C."/>
            <person name="Dowd S."/>
        </authorList>
    </citation>
    <scope>NUCLEOTIDE SEQUENCE [LARGE SCALE GENOMIC DNA]</scope>
    <source>
        <strain evidence="5 6">NCWAL01</strain>
    </source>
</reference>
<proteinExistence type="inferred from homology"/>
<dbReference type="Pfam" id="PF05726">
    <property type="entry name" value="Pirin_C"/>
    <property type="match status" value="1"/>
</dbReference>
<dbReference type="InterPro" id="IPR014710">
    <property type="entry name" value="RmlC-like_jellyroll"/>
</dbReference>